<evidence type="ECO:0000313" key="1">
    <source>
        <dbReference type="EMBL" id="MCL9771058.1"/>
    </source>
</evidence>
<reference evidence="1 2" key="1">
    <citation type="submission" date="2022-05" db="EMBL/GenBank/DDBJ databases">
        <title>Flavobacterium sp., isolated from activated sludge.</title>
        <authorList>
            <person name="Ran Q."/>
        </authorList>
    </citation>
    <scope>NUCLEOTIDE SEQUENCE [LARGE SCALE GENOMIC DNA]</scope>
    <source>
        <strain evidence="1 2">HXWNR69</strain>
    </source>
</reference>
<evidence type="ECO:0000313" key="2">
    <source>
        <dbReference type="Proteomes" id="UP001203342"/>
    </source>
</evidence>
<comment type="caution">
    <text evidence="1">The sequence shown here is derived from an EMBL/GenBank/DDBJ whole genome shotgun (WGS) entry which is preliminary data.</text>
</comment>
<accession>A0ABT0TJD7</accession>
<protein>
    <recommendedName>
        <fullName evidence="3">Outer membrane protein beta-barrel domain-containing protein</fullName>
    </recommendedName>
</protein>
<dbReference type="Proteomes" id="UP001203342">
    <property type="component" value="Unassembled WGS sequence"/>
</dbReference>
<gene>
    <name evidence="1" type="ORF">NAT47_11590</name>
</gene>
<dbReference type="RefSeq" id="WP_250582941.1">
    <property type="nucleotide sequence ID" value="NZ_JAMLJN010000011.1"/>
</dbReference>
<keyword evidence="2" id="KW-1185">Reference proteome</keyword>
<proteinExistence type="predicted"/>
<sequence length="174" mass="19630">MIKIRHKTIFFLFLLLINWCYTQNKDSKIRIFSVSAGFGGFYFNETNSEGGGASFVLNGTLVLNKNLFSLCYLTGSEIGVVGTSTYNFNEFSIAYGKALQLKRWFNLEGFAGIGNYNQSSKNSTIISGNTLSFPLKLNFKFFFNKKMGMGLENTYSINSLNNNLSTNLIIHYNF</sequence>
<evidence type="ECO:0008006" key="3">
    <source>
        <dbReference type="Google" id="ProtNLM"/>
    </source>
</evidence>
<name>A0ABT0TJD7_9FLAO</name>
<organism evidence="1 2">
    <name type="scientific">Flavobacterium fragile</name>
    <dbReference type="NCBI Taxonomy" id="2949085"/>
    <lineage>
        <taxon>Bacteria</taxon>
        <taxon>Pseudomonadati</taxon>
        <taxon>Bacteroidota</taxon>
        <taxon>Flavobacteriia</taxon>
        <taxon>Flavobacteriales</taxon>
        <taxon>Flavobacteriaceae</taxon>
        <taxon>Flavobacterium</taxon>
    </lineage>
</organism>
<dbReference type="EMBL" id="JAMLJN010000011">
    <property type="protein sequence ID" value="MCL9771058.1"/>
    <property type="molecule type" value="Genomic_DNA"/>
</dbReference>